<dbReference type="Proteomes" id="UP001367676">
    <property type="component" value="Unassembled WGS sequence"/>
</dbReference>
<protein>
    <recommendedName>
        <fullName evidence="3">EF-hand domain-containing protein</fullName>
    </recommendedName>
</protein>
<dbReference type="PROSITE" id="PS50222">
    <property type="entry name" value="EF_HAND_2"/>
    <property type="match status" value="1"/>
</dbReference>
<evidence type="ECO:0000256" key="1">
    <source>
        <dbReference type="ARBA" id="ARBA00022737"/>
    </source>
</evidence>
<comment type="caution">
    <text evidence="4">The sequence shown here is derived from an EMBL/GenBank/DDBJ whole genome shotgun (WGS) entry which is preliminary data.</text>
</comment>
<organism evidence="4 5">
    <name type="scientific">Parthenolecanium corni</name>
    <dbReference type="NCBI Taxonomy" id="536013"/>
    <lineage>
        <taxon>Eukaryota</taxon>
        <taxon>Metazoa</taxon>
        <taxon>Ecdysozoa</taxon>
        <taxon>Arthropoda</taxon>
        <taxon>Hexapoda</taxon>
        <taxon>Insecta</taxon>
        <taxon>Pterygota</taxon>
        <taxon>Neoptera</taxon>
        <taxon>Paraneoptera</taxon>
        <taxon>Hemiptera</taxon>
        <taxon>Sternorrhyncha</taxon>
        <taxon>Coccoidea</taxon>
        <taxon>Coccidae</taxon>
        <taxon>Parthenolecanium</taxon>
    </lineage>
</organism>
<evidence type="ECO:0000313" key="5">
    <source>
        <dbReference type="Proteomes" id="UP001367676"/>
    </source>
</evidence>
<dbReference type="PANTHER" id="PTHR23048:SF0">
    <property type="entry name" value="CALMODULIN LIKE 3"/>
    <property type="match status" value="1"/>
</dbReference>
<keyword evidence="5" id="KW-1185">Reference proteome</keyword>
<dbReference type="Gene3D" id="1.10.238.10">
    <property type="entry name" value="EF-hand"/>
    <property type="match status" value="2"/>
</dbReference>
<feature type="chain" id="PRO_5042973478" description="EF-hand domain-containing protein" evidence="2">
    <location>
        <begin position="19"/>
        <end position="394"/>
    </location>
</feature>
<dbReference type="InterPro" id="IPR002048">
    <property type="entry name" value="EF_hand_dom"/>
</dbReference>
<dbReference type="InterPro" id="IPR050230">
    <property type="entry name" value="CALM/Myosin/TropC-like"/>
</dbReference>
<feature type="domain" description="EF-hand" evidence="3">
    <location>
        <begin position="321"/>
        <end position="356"/>
    </location>
</feature>
<dbReference type="SUPFAM" id="SSF47473">
    <property type="entry name" value="EF-hand"/>
    <property type="match status" value="1"/>
</dbReference>
<dbReference type="InterPro" id="IPR011992">
    <property type="entry name" value="EF-hand-dom_pair"/>
</dbReference>
<dbReference type="AlphaFoldDB" id="A0AAN9TPU4"/>
<reference evidence="4 5" key="1">
    <citation type="submission" date="2024-03" db="EMBL/GenBank/DDBJ databases">
        <title>Adaptation during the transition from Ophiocordyceps entomopathogen to insect associate is accompanied by gene loss and intensified selection.</title>
        <authorList>
            <person name="Ward C.M."/>
            <person name="Onetto C.A."/>
            <person name="Borneman A.R."/>
        </authorList>
    </citation>
    <scope>NUCLEOTIDE SEQUENCE [LARGE SCALE GENOMIC DNA]</scope>
    <source>
        <strain evidence="4">AWRI1</strain>
        <tissue evidence="4">Single Adult Female</tissue>
    </source>
</reference>
<name>A0AAN9TPU4_9HEMI</name>
<keyword evidence="2" id="KW-0732">Signal</keyword>
<dbReference type="FunFam" id="1.10.238.10:FF:000001">
    <property type="entry name" value="Calmodulin 1"/>
    <property type="match status" value="1"/>
</dbReference>
<gene>
    <name evidence="4" type="ORF">V9T40_013870</name>
</gene>
<feature type="signal peptide" evidence="2">
    <location>
        <begin position="1"/>
        <end position="18"/>
    </location>
</feature>
<evidence type="ECO:0000256" key="2">
    <source>
        <dbReference type="SAM" id="SignalP"/>
    </source>
</evidence>
<evidence type="ECO:0000259" key="3">
    <source>
        <dbReference type="PROSITE" id="PS50222"/>
    </source>
</evidence>
<dbReference type="GO" id="GO:0005509">
    <property type="term" value="F:calcium ion binding"/>
    <property type="evidence" value="ECO:0007669"/>
    <property type="project" value="InterPro"/>
</dbReference>
<keyword evidence="1" id="KW-0677">Repeat</keyword>
<dbReference type="CDD" id="cd00051">
    <property type="entry name" value="EFh"/>
    <property type="match status" value="2"/>
</dbReference>
<sequence length="394" mass="45001">MLCHRLISILTVLVVTVAQDPSIGRRVPSFIGMRGKKSDIDVDKEIPMIDLDGNDKLEDNADEFRSQMTKRAYLGFQGTRGKKMSESPFKRYVGFTGTRGKKLDSFSYPRTDDLDDLWFLRNELAKRKFYGTRGKKFLYPFSMMGARGKKGPSSTSFFGTRGKKSETPIINDEENTDNLATLMYTLAHDRDYPKNIDSETNGIKSTEIVIDNTNHNTFNFAQKSEDFAFDFAFAFGLARPSAISLQAHYFGEEDIDEFRECFYLFARSGQIRTLDELTVIMRSLGMSPTIAELKSYLKERNGKISFPEFLKVMHSHSQVEKLPREVIDAFKASDTKKNGLISAQHLRHLLLNWGEQLSSREVDQIFREATISVNGMVKYEDFVKIACAPNPDYY</sequence>
<accession>A0AAN9TPU4</accession>
<proteinExistence type="predicted"/>
<dbReference type="EMBL" id="JBBCAQ010000033">
    <property type="protein sequence ID" value="KAK7582425.1"/>
    <property type="molecule type" value="Genomic_DNA"/>
</dbReference>
<evidence type="ECO:0000313" key="4">
    <source>
        <dbReference type="EMBL" id="KAK7582425.1"/>
    </source>
</evidence>
<dbReference type="Pfam" id="PF13499">
    <property type="entry name" value="EF-hand_7"/>
    <property type="match status" value="1"/>
</dbReference>
<dbReference type="PANTHER" id="PTHR23048">
    <property type="entry name" value="MYOSIN LIGHT CHAIN 1, 3"/>
    <property type="match status" value="1"/>
</dbReference>
<dbReference type="GO" id="GO:0016460">
    <property type="term" value="C:myosin II complex"/>
    <property type="evidence" value="ECO:0007669"/>
    <property type="project" value="TreeGrafter"/>
</dbReference>